<dbReference type="EMBL" id="JADOUF010000001">
    <property type="protein sequence ID" value="MBG6139288.1"/>
    <property type="molecule type" value="Genomic_DNA"/>
</dbReference>
<comment type="caution">
    <text evidence="1">The sequence shown here is derived from an EMBL/GenBank/DDBJ whole genome shotgun (WGS) entry which is preliminary data.</text>
</comment>
<dbReference type="Pfam" id="PF14175">
    <property type="entry name" value="YaaC"/>
    <property type="match status" value="1"/>
</dbReference>
<name>A0A8J7GVW8_9ACTN</name>
<dbReference type="Proteomes" id="UP000622552">
    <property type="component" value="Unassembled WGS sequence"/>
</dbReference>
<dbReference type="AlphaFoldDB" id="A0A8J7GVW8"/>
<sequence length="374" mass="40683">MKAKDWRPTELVLTWRDISLPSREEAWRQLRGLRMTLPGATATNAARAATFQAALEQAQQLMTAAEGAGYATRPLQLFYALSQGGRAIAAASVRLPTTVSIPDRENPGQFKAETIAWMLRGHGITAPATSQNRIAKVTVKADWTGLMPGVAAAIGVQGLVPGEKVNLGDLWPLIPESNAVPLNGSPKFPALSFGGGKEPLEGSGSTYQVPIGFVPDSVRQDIGDDQKKLSLFLDRYPSLRGYIFPAADGNPLGWQPDDSGKACSLPVYWPHPQQGDPEWGKAARELKSFRYRGSVDWWAFPSVGSMAESLHPLLVWWAVLFALSMMARYEPNNWAKMIQIDVSGEANAIEHILDQALDIVPTLLLEAIHLAIAP</sequence>
<gene>
    <name evidence="1" type="ORF">IW245_005482</name>
</gene>
<dbReference type="InterPro" id="IPR026988">
    <property type="entry name" value="YaaC-like"/>
</dbReference>
<proteinExistence type="predicted"/>
<evidence type="ECO:0000313" key="2">
    <source>
        <dbReference type="Proteomes" id="UP000622552"/>
    </source>
</evidence>
<evidence type="ECO:0000313" key="1">
    <source>
        <dbReference type="EMBL" id="MBG6139288.1"/>
    </source>
</evidence>
<keyword evidence="2" id="KW-1185">Reference proteome</keyword>
<organism evidence="1 2">
    <name type="scientific">Longispora fulva</name>
    <dbReference type="NCBI Taxonomy" id="619741"/>
    <lineage>
        <taxon>Bacteria</taxon>
        <taxon>Bacillati</taxon>
        <taxon>Actinomycetota</taxon>
        <taxon>Actinomycetes</taxon>
        <taxon>Micromonosporales</taxon>
        <taxon>Micromonosporaceae</taxon>
        <taxon>Longispora</taxon>
    </lineage>
</organism>
<accession>A0A8J7GVW8</accession>
<protein>
    <submittedName>
        <fullName evidence="1">Uncharacterized protein</fullName>
    </submittedName>
</protein>
<reference evidence="1" key="1">
    <citation type="submission" date="2020-11" db="EMBL/GenBank/DDBJ databases">
        <title>Sequencing the genomes of 1000 actinobacteria strains.</title>
        <authorList>
            <person name="Klenk H.-P."/>
        </authorList>
    </citation>
    <scope>NUCLEOTIDE SEQUENCE</scope>
    <source>
        <strain evidence="1">DSM 45356</strain>
    </source>
</reference>
<dbReference type="RefSeq" id="WP_197005959.1">
    <property type="nucleotide sequence ID" value="NZ_BONS01000012.1"/>
</dbReference>